<dbReference type="Pfam" id="PF12838">
    <property type="entry name" value="Fer4_7"/>
    <property type="match status" value="1"/>
</dbReference>
<evidence type="ECO:0000256" key="2">
    <source>
        <dbReference type="ARBA" id="ARBA00022723"/>
    </source>
</evidence>
<dbReference type="PROSITE" id="PS51379">
    <property type="entry name" value="4FE4S_FER_2"/>
    <property type="match status" value="2"/>
</dbReference>
<keyword evidence="2" id="KW-0479">Metal-binding</keyword>
<organism evidence="6 7">
    <name type="scientific">Desulfopila aestuarii DSM 18488</name>
    <dbReference type="NCBI Taxonomy" id="1121416"/>
    <lineage>
        <taxon>Bacteria</taxon>
        <taxon>Pseudomonadati</taxon>
        <taxon>Thermodesulfobacteriota</taxon>
        <taxon>Desulfobulbia</taxon>
        <taxon>Desulfobulbales</taxon>
        <taxon>Desulfocapsaceae</taxon>
        <taxon>Desulfopila</taxon>
    </lineage>
</organism>
<dbReference type="PROSITE" id="PS00198">
    <property type="entry name" value="4FE4S_FER_1"/>
    <property type="match status" value="1"/>
</dbReference>
<keyword evidence="1" id="KW-0004">4Fe-4S</keyword>
<feature type="domain" description="4Fe-4S ferredoxin-type" evidence="5">
    <location>
        <begin position="187"/>
        <end position="216"/>
    </location>
</feature>
<reference evidence="6 7" key="1">
    <citation type="submission" date="2016-12" db="EMBL/GenBank/DDBJ databases">
        <authorList>
            <person name="Song W.-J."/>
            <person name="Kurnit D.M."/>
        </authorList>
    </citation>
    <scope>NUCLEOTIDE SEQUENCE [LARGE SCALE GENOMIC DNA]</scope>
    <source>
        <strain evidence="6 7">DSM 18488</strain>
    </source>
</reference>
<evidence type="ECO:0000313" key="7">
    <source>
        <dbReference type="Proteomes" id="UP000184603"/>
    </source>
</evidence>
<evidence type="ECO:0000313" key="6">
    <source>
        <dbReference type="EMBL" id="SHO43101.1"/>
    </source>
</evidence>
<dbReference type="InterPro" id="IPR017900">
    <property type="entry name" value="4Fe4S_Fe_S_CS"/>
</dbReference>
<accession>A0A1M7XWG6</accession>
<dbReference type="OrthoDB" id="9781559at2"/>
<dbReference type="PANTHER" id="PTHR43687">
    <property type="entry name" value="ADENYLYLSULFATE REDUCTASE, BETA SUBUNIT"/>
    <property type="match status" value="1"/>
</dbReference>
<dbReference type="AlphaFoldDB" id="A0A1M7XWG6"/>
<dbReference type="InterPro" id="IPR017896">
    <property type="entry name" value="4Fe4S_Fe-S-bd"/>
</dbReference>
<evidence type="ECO:0000259" key="5">
    <source>
        <dbReference type="PROSITE" id="PS51379"/>
    </source>
</evidence>
<dbReference type="SUPFAM" id="SSF54862">
    <property type="entry name" value="4Fe-4S ferredoxins"/>
    <property type="match status" value="1"/>
</dbReference>
<gene>
    <name evidence="6" type="ORF">SAMN02745220_00295</name>
</gene>
<protein>
    <recommendedName>
        <fullName evidence="5">4Fe-4S ferredoxin-type domain-containing protein</fullName>
    </recommendedName>
</protein>
<dbReference type="PANTHER" id="PTHR43687:SF1">
    <property type="entry name" value="FERREDOXIN III"/>
    <property type="match status" value="1"/>
</dbReference>
<dbReference type="GO" id="GO:0046872">
    <property type="term" value="F:metal ion binding"/>
    <property type="evidence" value="ECO:0007669"/>
    <property type="project" value="UniProtKB-KW"/>
</dbReference>
<evidence type="ECO:0000256" key="1">
    <source>
        <dbReference type="ARBA" id="ARBA00022485"/>
    </source>
</evidence>
<evidence type="ECO:0000256" key="4">
    <source>
        <dbReference type="ARBA" id="ARBA00023014"/>
    </source>
</evidence>
<keyword evidence="4" id="KW-0411">Iron-sulfur</keyword>
<dbReference type="EMBL" id="FRFE01000001">
    <property type="protein sequence ID" value="SHO43101.1"/>
    <property type="molecule type" value="Genomic_DNA"/>
</dbReference>
<dbReference type="RefSeq" id="WP_073611646.1">
    <property type="nucleotide sequence ID" value="NZ_FRFE01000001.1"/>
</dbReference>
<evidence type="ECO:0000256" key="3">
    <source>
        <dbReference type="ARBA" id="ARBA00023004"/>
    </source>
</evidence>
<dbReference type="STRING" id="1121416.SAMN02745220_00295"/>
<dbReference type="GO" id="GO:0051539">
    <property type="term" value="F:4 iron, 4 sulfur cluster binding"/>
    <property type="evidence" value="ECO:0007669"/>
    <property type="project" value="UniProtKB-KW"/>
</dbReference>
<name>A0A1M7XWG6_9BACT</name>
<dbReference type="InterPro" id="IPR050572">
    <property type="entry name" value="Fe-S_Ferredoxin"/>
</dbReference>
<dbReference type="Pfam" id="PF04015">
    <property type="entry name" value="DUF362"/>
    <property type="match status" value="1"/>
</dbReference>
<keyword evidence="7" id="KW-1185">Reference proteome</keyword>
<sequence>MSEKVYFIEAAENEDDSSLCWRMEVAIQAEHLLDSIVERDVVAVKTHFGESKKLGYARPLHLKMLGDAVKSKGGVPFLTETSTLYKGHRSDAISHIAHAHSQGFDYSSTGMPIIMADGLFGDEESVVPIEGKVYSAVHIAALLAKCNSLIVVSHFTGHLAAGFGAALKNIGMGCASRKGKMEQHSNAKPKIVVKKCTGCETCVKWCPQDAITMNDEVAVIDDAKCIGCGECLAMCRFDAVKFNWGATYEELQKKVVEHAMGVCSLFPEKGLYINVLTRISKDCDCMGHTFEQIVPDIGILISRDPVALDAASLDLVEKRAGKVLSQLAYDIPYRFQLDYAAELGFGSLEYDLIKC</sequence>
<feature type="domain" description="4Fe-4S ferredoxin-type" evidence="5">
    <location>
        <begin position="218"/>
        <end position="245"/>
    </location>
</feature>
<dbReference type="Gene3D" id="3.30.70.20">
    <property type="match status" value="2"/>
</dbReference>
<dbReference type="InterPro" id="IPR007160">
    <property type="entry name" value="DUF362"/>
</dbReference>
<proteinExistence type="predicted"/>
<dbReference type="Proteomes" id="UP000184603">
    <property type="component" value="Unassembled WGS sequence"/>
</dbReference>
<keyword evidence="3" id="KW-0408">Iron</keyword>